<protein>
    <recommendedName>
        <fullName evidence="5">Oligosaccharide repeat unit polymerase</fullName>
    </recommendedName>
</protein>
<gene>
    <name evidence="3" type="ORF">QQX09_06015</name>
</gene>
<dbReference type="EMBL" id="JAUHPW010000004">
    <property type="protein sequence ID" value="MDN4475411.1"/>
    <property type="molecule type" value="Genomic_DNA"/>
</dbReference>
<feature type="transmembrane region" description="Helical" evidence="2">
    <location>
        <begin position="438"/>
        <end position="457"/>
    </location>
</feature>
<dbReference type="Proteomes" id="UP001172728">
    <property type="component" value="Unassembled WGS sequence"/>
</dbReference>
<keyword evidence="2" id="KW-0812">Transmembrane</keyword>
<dbReference type="RefSeq" id="WP_301132029.1">
    <property type="nucleotide sequence ID" value="NZ_JAUHPW010000004.1"/>
</dbReference>
<keyword evidence="2" id="KW-0472">Membrane</keyword>
<feature type="transmembrane region" description="Helical" evidence="2">
    <location>
        <begin position="255"/>
        <end position="271"/>
    </location>
</feature>
<feature type="compositionally biased region" description="Acidic residues" evidence="1">
    <location>
        <begin position="129"/>
        <end position="140"/>
    </location>
</feature>
<feature type="region of interest" description="Disordered" evidence="1">
    <location>
        <begin position="491"/>
        <end position="517"/>
    </location>
</feature>
<feature type="transmembrane region" description="Helical" evidence="2">
    <location>
        <begin position="199"/>
        <end position="221"/>
    </location>
</feature>
<reference evidence="3" key="1">
    <citation type="submission" date="2023-06" db="EMBL/GenBank/DDBJ databases">
        <title>Sysu t00192.</title>
        <authorList>
            <person name="Gao L."/>
            <person name="Fang B.-Z."/>
            <person name="Li W.-J."/>
        </authorList>
    </citation>
    <scope>NUCLEOTIDE SEQUENCE</scope>
    <source>
        <strain evidence="3">SYSU T00192</strain>
    </source>
</reference>
<feature type="transmembrane region" description="Helical" evidence="2">
    <location>
        <begin position="162"/>
        <end position="187"/>
    </location>
</feature>
<organism evidence="3 4">
    <name type="scientific">Demequina litoralis</name>
    <dbReference type="NCBI Taxonomy" id="3051660"/>
    <lineage>
        <taxon>Bacteria</taxon>
        <taxon>Bacillati</taxon>
        <taxon>Actinomycetota</taxon>
        <taxon>Actinomycetes</taxon>
        <taxon>Micrococcales</taxon>
        <taxon>Demequinaceae</taxon>
        <taxon>Demequina</taxon>
    </lineage>
</organism>
<feature type="region of interest" description="Disordered" evidence="1">
    <location>
        <begin position="116"/>
        <end position="147"/>
    </location>
</feature>
<evidence type="ECO:0000256" key="2">
    <source>
        <dbReference type="SAM" id="Phobius"/>
    </source>
</evidence>
<feature type="transmembrane region" description="Helical" evidence="2">
    <location>
        <begin position="31"/>
        <end position="51"/>
    </location>
</feature>
<feature type="transmembrane region" description="Helical" evidence="2">
    <location>
        <begin position="233"/>
        <end position="249"/>
    </location>
</feature>
<evidence type="ECO:0000256" key="1">
    <source>
        <dbReference type="SAM" id="MobiDB-lite"/>
    </source>
</evidence>
<feature type="transmembrane region" description="Helical" evidence="2">
    <location>
        <begin position="278"/>
        <end position="297"/>
    </location>
</feature>
<sequence length="517" mass="55143">MTVWPIFSLLVGLGAIGLETRMRLAYLVSPFSMLMATLLTIFGVRPLLMAAPEDFDFYGISIAEGVPGAELLGFIAVCSLAGGRAIAAMLKKREPRDGAGSEGALPAWLATPGDDARAGDAAAGPGETAEIDEAPDDAGEEPQVPVPPASSRLLRSGIAASIGLVGVWFLAMIYYGGGVGYLAVLFAGRSEEANLGVKGMPAIVFGLPVVAAGVVAIARFVVERVARPPRHLVLGYWIAIALCTVPPMTLGNRRFLVPTLVVAVLGTLATSRQRRLPFWAFPVAGLAFMILAAVPFIRSAGSRTESTDFVGALWDYMQAEGVRGTLDSFFLSYDTEMFNYVSYLSRELGQTLPLGLGRGTVGDVALALLPHNLLPTELWSNELLIRMFGGTCAELYCPVPSLVGTLYYDMGLVGVVGGLIAIGAFSQRFVPALYRAHGWRLSSLFMLAGFTIQITRGNPANQLAIYLQAAVLVSVLVEVLVRHDRRAQVREAEAEDPGRAHRPSGVQWEWAPGPSPK</sequence>
<evidence type="ECO:0000313" key="4">
    <source>
        <dbReference type="Proteomes" id="UP001172728"/>
    </source>
</evidence>
<keyword evidence="4" id="KW-1185">Reference proteome</keyword>
<feature type="transmembrane region" description="Helical" evidence="2">
    <location>
        <begin position="71"/>
        <end position="90"/>
    </location>
</feature>
<comment type="caution">
    <text evidence="3">The sequence shown here is derived from an EMBL/GenBank/DDBJ whole genome shotgun (WGS) entry which is preliminary data.</text>
</comment>
<accession>A0ABT8G8F9</accession>
<evidence type="ECO:0008006" key="5">
    <source>
        <dbReference type="Google" id="ProtNLM"/>
    </source>
</evidence>
<keyword evidence="2" id="KW-1133">Transmembrane helix</keyword>
<feature type="transmembrane region" description="Helical" evidence="2">
    <location>
        <begin position="406"/>
        <end position="426"/>
    </location>
</feature>
<feature type="transmembrane region" description="Helical" evidence="2">
    <location>
        <begin position="463"/>
        <end position="481"/>
    </location>
</feature>
<name>A0ABT8G8F9_9MICO</name>
<proteinExistence type="predicted"/>
<evidence type="ECO:0000313" key="3">
    <source>
        <dbReference type="EMBL" id="MDN4475411.1"/>
    </source>
</evidence>